<evidence type="ECO:0000256" key="2">
    <source>
        <dbReference type="ARBA" id="ARBA00015816"/>
    </source>
</evidence>
<evidence type="ECO:0000313" key="12">
    <source>
        <dbReference type="EMBL" id="GAA1403188.1"/>
    </source>
</evidence>
<dbReference type="Proteomes" id="UP001501414">
    <property type="component" value="Unassembled WGS sequence"/>
</dbReference>
<feature type="region of interest" description="Disordered" evidence="10">
    <location>
        <begin position="1"/>
        <end position="22"/>
    </location>
</feature>
<proteinExistence type="predicted"/>
<dbReference type="PANTHER" id="PTHR10134">
    <property type="entry name" value="CYTOCHROME B-C1 COMPLEX SUBUNIT RIESKE, MITOCHONDRIAL"/>
    <property type="match status" value="1"/>
</dbReference>
<evidence type="ECO:0000259" key="11">
    <source>
        <dbReference type="PROSITE" id="PS51296"/>
    </source>
</evidence>
<feature type="domain" description="Rieske" evidence="11">
    <location>
        <begin position="69"/>
        <end position="160"/>
    </location>
</feature>
<keyword evidence="3" id="KW-0001">2Fe-2S</keyword>
<evidence type="ECO:0000256" key="3">
    <source>
        <dbReference type="ARBA" id="ARBA00022714"/>
    </source>
</evidence>
<evidence type="ECO:0000256" key="7">
    <source>
        <dbReference type="ARBA" id="ARBA00023157"/>
    </source>
</evidence>
<dbReference type="InterPro" id="IPR005805">
    <property type="entry name" value="Rieske_Fe-S_prot_C"/>
</dbReference>
<reference evidence="12 13" key="1">
    <citation type="journal article" date="2019" name="Int. J. Syst. Evol. Microbiol.">
        <title>The Global Catalogue of Microorganisms (GCM) 10K type strain sequencing project: providing services to taxonomists for standard genome sequencing and annotation.</title>
        <authorList>
            <consortium name="The Broad Institute Genomics Platform"/>
            <consortium name="The Broad Institute Genome Sequencing Center for Infectious Disease"/>
            <person name="Wu L."/>
            <person name="Ma J."/>
        </authorList>
    </citation>
    <scope>NUCLEOTIDE SEQUENCE [LARGE SCALE GENOMIC DNA]</scope>
    <source>
        <strain evidence="12 13">JCM 11896</strain>
    </source>
</reference>
<evidence type="ECO:0000256" key="9">
    <source>
        <dbReference type="ARBA" id="ARBA00034078"/>
    </source>
</evidence>
<dbReference type="InterPro" id="IPR014349">
    <property type="entry name" value="Rieske_Fe-S_prot"/>
</dbReference>
<keyword evidence="7" id="KW-1015">Disulfide bond</keyword>
<keyword evidence="4" id="KW-0479">Metal-binding</keyword>
<dbReference type="Pfam" id="PF00355">
    <property type="entry name" value="Rieske"/>
    <property type="match status" value="1"/>
</dbReference>
<comment type="caution">
    <text evidence="12">The sequence shown here is derived from an EMBL/GenBank/DDBJ whole genome shotgun (WGS) entry which is preliminary data.</text>
</comment>
<protein>
    <recommendedName>
        <fullName evidence="2">Cytochrome bc1 complex Rieske iron-sulfur subunit</fullName>
    </recommendedName>
    <alternativeName>
        <fullName evidence="8">Cytochrome bc1 reductase complex subunit QcrA</fullName>
    </alternativeName>
</protein>
<name>A0ABN1YDC5_9PSEU</name>
<evidence type="ECO:0000256" key="4">
    <source>
        <dbReference type="ARBA" id="ARBA00022723"/>
    </source>
</evidence>
<evidence type="ECO:0000256" key="1">
    <source>
        <dbReference type="ARBA" id="ARBA00002494"/>
    </source>
</evidence>
<comment type="cofactor">
    <cofactor evidence="9">
        <name>[2Fe-2S] cluster</name>
        <dbReference type="ChEBI" id="CHEBI:190135"/>
    </cofactor>
</comment>
<sequence length="161" mass="15788">MTHPEKARPVTDDAPRATRPGVGRRTVFAGAGAAVAIGAVAACGGGTTTTDDGGGQQQTGDVPDGAPGTELGPASEVPVGGGTIYSDEQIVVTQPTEGEFTGLSAVCPHQGCAVGSVAGGVIVCPCHDSRFGLDGAVLQGPARQPLESRPVTVADGTITLA</sequence>
<feature type="compositionally biased region" description="Gly residues" evidence="10">
    <location>
        <begin position="48"/>
        <end position="57"/>
    </location>
</feature>
<dbReference type="PROSITE" id="PS51296">
    <property type="entry name" value="RIESKE"/>
    <property type="match status" value="1"/>
</dbReference>
<dbReference type="RefSeq" id="WP_344030204.1">
    <property type="nucleotide sequence ID" value="NZ_BAAAJK010000060.1"/>
</dbReference>
<accession>A0ABN1YDC5</accession>
<evidence type="ECO:0000256" key="10">
    <source>
        <dbReference type="SAM" id="MobiDB-lite"/>
    </source>
</evidence>
<dbReference type="EMBL" id="BAAAJK010000060">
    <property type="protein sequence ID" value="GAA1403188.1"/>
    <property type="molecule type" value="Genomic_DNA"/>
</dbReference>
<dbReference type="InterPro" id="IPR036922">
    <property type="entry name" value="Rieske_2Fe-2S_sf"/>
</dbReference>
<evidence type="ECO:0000256" key="8">
    <source>
        <dbReference type="ARBA" id="ARBA00029586"/>
    </source>
</evidence>
<dbReference type="SUPFAM" id="SSF50022">
    <property type="entry name" value="ISP domain"/>
    <property type="match status" value="1"/>
</dbReference>
<feature type="region of interest" description="Disordered" evidence="10">
    <location>
        <begin position="48"/>
        <end position="82"/>
    </location>
</feature>
<feature type="compositionally biased region" description="Basic and acidic residues" evidence="10">
    <location>
        <begin position="1"/>
        <end position="16"/>
    </location>
</feature>
<dbReference type="PRINTS" id="PR00162">
    <property type="entry name" value="RIESKE"/>
</dbReference>
<evidence type="ECO:0000256" key="6">
    <source>
        <dbReference type="ARBA" id="ARBA00023014"/>
    </source>
</evidence>
<keyword evidence="13" id="KW-1185">Reference proteome</keyword>
<keyword evidence="5" id="KW-0408">Iron</keyword>
<evidence type="ECO:0000256" key="5">
    <source>
        <dbReference type="ARBA" id="ARBA00023004"/>
    </source>
</evidence>
<dbReference type="CDD" id="cd03467">
    <property type="entry name" value="Rieske"/>
    <property type="match status" value="1"/>
</dbReference>
<organism evidence="12 13">
    <name type="scientific">Pseudonocardia kongjuensis</name>
    <dbReference type="NCBI Taxonomy" id="102227"/>
    <lineage>
        <taxon>Bacteria</taxon>
        <taxon>Bacillati</taxon>
        <taxon>Actinomycetota</taxon>
        <taxon>Actinomycetes</taxon>
        <taxon>Pseudonocardiales</taxon>
        <taxon>Pseudonocardiaceae</taxon>
        <taxon>Pseudonocardia</taxon>
    </lineage>
</organism>
<keyword evidence="6" id="KW-0411">Iron-sulfur</keyword>
<dbReference type="InterPro" id="IPR017941">
    <property type="entry name" value="Rieske_2Fe-2S"/>
</dbReference>
<gene>
    <name evidence="12" type="ORF">GCM10009613_64010</name>
</gene>
<dbReference type="Gene3D" id="2.102.10.10">
    <property type="entry name" value="Rieske [2Fe-2S] iron-sulphur domain"/>
    <property type="match status" value="1"/>
</dbReference>
<evidence type="ECO:0000313" key="13">
    <source>
        <dbReference type="Proteomes" id="UP001501414"/>
    </source>
</evidence>
<comment type="function">
    <text evidence="1">Iron-sulfur subunit of the cytochrome bc1 complex, an essential component of the respiratory electron transport chain required for ATP synthesis. The bc1 complex catalyzes the oxidation of menaquinol and the reduction of cytochrome c in the respiratory chain. The bc1 complex operates through a Q-cycle mechanism that couples electron transfer to generation of the proton gradient that drives ATP synthesis.</text>
</comment>